<dbReference type="AlphaFoldDB" id="A0AAW0B0Q6"/>
<proteinExistence type="predicted"/>
<evidence type="ECO:0000313" key="1">
    <source>
        <dbReference type="EMBL" id="KAK7019546.1"/>
    </source>
</evidence>
<protein>
    <submittedName>
        <fullName evidence="1">Uncharacterized protein</fullName>
    </submittedName>
</protein>
<reference evidence="1 2" key="1">
    <citation type="journal article" date="2024" name="J Genomics">
        <title>Draft genome sequencing and assembly of Favolaschia claudopus CIRM-BRFM 2984 isolated from oak limbs.</title>
        <authorList>
            <person name="Navarro D."/>
            <person name="Drula E."/>
            <person name="Chaduli D."/>
            <person name="Cazenave R."/>
            <person name="Ahrendt S."/>
            <person name="Wang J."/>
            <person name="Lipzen A."/>
            <person name="Daum C."/>
            <person name="Barry K."/>
            <person name="Grigoriev I.V."/>
            <person name="Favel A."/>
            <person name="Rosso M.N."/>
            <person name="Martin F."/>
        </authorList>
    </citation>
    <scope>NUCLEOTIDE SEQUENCE [LARGE SCALE GENOMIC DNA]</scope>
    <source>
        <strain evidence="1 2">CIRM-BRFM 2984</strain>
    </source>
</reference>
<sequence length="229" mass="25014">MRLLSTDAISIFHARPRRRSWGPPLSPRVLLPRLGNSRRVACSAWPRLRLLGGLLCDAAVYLGLEKQFVAGSSEEEVLTSAKDLRLGEGFCECELGLAEGQARGRDIDIVRAAGFGVVSETDSRLVKWGQNVCEGSSSVCPKSAKNTPVWLGLVILDVDYRCRPFLAPAADFSSFALRLDSTRAELVLLVNEAEMGMRRCSGCYSPSSFALRLDSVEGLHVHGACDTWE</sequence>
<gene>
    <name evidence="1" type="ORF">R3P38DRAFT_1251382</name>
</gene>
<comment type="caution">
    <text evidence="1">The sequence shown here is derived from an EMBL/GenBank/DDBJ whole genome shotgun (WGS) entry which is preliminary data.</text>
</comment>
<organism evidence="1 2">
    <name type="scientific">Favolaschia claudopus</name>
    <dbReference type="NCBI Taxonomy" id="2862362"/>
    <lineage>
        <taxon>Eukaryota</taxon>
        <taxon>Fungi</taxon>
        <taxon>Dikarya</taxon>
        <taxon>Basidiomycota</taxon>
        <taxon>Agaricomycotina</taxon>
        <taxon>Agaricomycetes</taxon>
        <taxon>Agaricomycetidae</taxon>
        <taxon>Agaricales</taxon>
        <taxon>Marasmiineae</taxon>
        <taxon>Mycenaceae</taxon>
        <taxon>Favolaschia</taxon>
    </lineage>
</organism>
<accession>A0AAW0B0Q6</accession>
<dbReference type="EMBL" id="JAWWNJ010000043">
    <property type="protein sequence ID" value="KAK7019546.1"/>
    <property type="molecule type" value="Genomic_DNA"/>
</dbReference>
<evidence type="ECO:0000313" key="2">
    <source>
        <dbReference type="Proteomes" id="UP001362999"/>
    </source>
</evidence>
<name>A0AAW0B0Q6_9AGAR</name>
<dbReference type="Proteomes" id="UP001362999">
    <property type="component" value="Unassembled WGS sequence"/>
</dbReference>
<keyword evidence="2" id="KW-1185">Reference proteome</keyword>